<reference evidence="1" key="1">
    <citation type="submission" date="2020-07" db="EMBL/GenBank/DDBJ databases">
        <title>Clarias magur genome sequencing, assembly and annotation.</title>
        <authorList>
            <person name="Kushwaha B."/>
            <person name="Kumar R."/>
            <person name="Das P."/>
            <person name="Joshi C.G."/>
            <person name="Kumar D."/>
            <person name="Nagpure N.S."/>
            <person name="Pandey M."/>
            <person name="Agarwal S."/>
            <person name="Srivastava S."/>
            <person name="Singh M."/>
            <person name="Sahoo L."/>
            <person name="Jayasankar P."/>
            <person name="Meher P.K."/>
            <person name="Koringa P.G."/>
            <person name="Iquebal M.A."/>
            <person name="Das S.P."/>
            <person name="Bit A."/>
            <person name="Patnaik S."/>
            <person name="Patel N."/>
            <person name="Shah T.M."/>
            <person name="Hinsu A."/>
            <person name="Jena J.K."/>
        </authorList>
    </citation>
    <scope>NUCLEOTIDE SEQUENCE</scope>
    <source>
        <strain evidence="1">CIFAMagur01</strain>
        <tissue evidence="1">Testis</tissue>
    </source>
</reference>
<organism evidence="1 2">
    <name type="scientific">Clarias magur</name>
    <name type="common">Asian catfish</name>
    <name type="synonym">Macropteronotus magur</name>
    <dbReference type="NCBI Taxonomy" id="1594786"/>
    <lineage>
        <taxon>Eukaryota</taxon>
        <taxon>Metazoa</taxon>
        <taxon>Chordata</taxon>
        <taxon>Craniata</taxon>
        <taxon>Vertebrata</taxon>
        <taxon>Euteleostomi</taxon>
        <taxon>Actinopterygii</taxon>
        <taxon>Neopterygii</taxon>
        <taxon>Teleostei</taxon>
        <taxon>Ostariophysi</taxon>
        <taxon>Siluriformes</taxon>
        <taxon>Clariidae</taxon>
        <taxon>Clarias</taxon>
    </lineage>
</organism>
<gene>
    <name evidence="1" type="primary">spata6</name>
    <name evidence="1" type="ORF">DAT39_017281</name>
</gene>
<feature type="non-terminal residue" evidence="1">
    <location>
        <position position="1"/>
    </location>
</feature>
<dbReference type="AlphaFoldDB" id="A0A8J4TRU3"/>
<evidence type="ECO:0000313" key="2">
    <source>
        <dbReference type="Proteomes" id="UP000727407"/>
    </source>
</evidence>
<sequence>EYTQICVDWTLSILKPSIQSKSAFPGPFTARRVDLRSLQSSTDEVRIFAP</sequence>
<dbReference type="EMBL" id="QNUK01000460">
    <property type="protein sequence ID" value="KAF5893003.1"/>
    <property type="molecule type" value="Genomic_DNA"/>
</dbReference>
<accession>A0A8J4TRU3</accession>
<comment type="caution">
    <text evidence="1">The sequence shown here is derived from an EMBL/GenBank/DDBJ whole genome shotgun (WGS) entry which is preliminary data.</text>
</comment>
<name>A0A8J4TRU3_CLAMG</name>
<proteinExistence type="predicted"/>
<evidence type="ECO:0000313" key="1">
    <source>
        <dbReference type="EMBL" id="KAF5893003.1"/>
    </source>
</evidence>
<keyword evidence="2" id="KW-1185">Reference proteome</keyword>
<protein>
    <submittedName>
        <fullName evidence="1">Spermatogenesis-associated protein 6</fullName>
    </submittedName>
</protein>
<dbReference type="Proteomes" id="UP000727407">
    <property type="component" value="Unassembled WGS sequence"/>
</dbReference>
<feature type="non-terminal residue" evidence="1">
    <location>
        <position position="50"/>
    </location>
</feature>